<dbReference type="EMBL" id="VYKK01000008">
    <property type="protein sequence ID" value="KAA9005434.1"/>
    <property type="molecule type" value="Genomic_DNA"/>
</dbReference>
<dbReference type="PANTHER" id="PTHR34351">
    <property type="entry name" value="SLR1927 PROTEIN-RELATED"/>
    <property type="match status" value="1"/>
</dbReference>
<dbReference type="AlphaFoldDB" id="A0A5J5GDB6"/>
<feature type="domain" description="DUF58" evidence="2">
    <location>
        <begin position="214"/>
        <end position="348"/>
    </location>
</feature>
<reference evidence="3 4" key="1">
    <citation type="submission" date="2019-09" db="EMBL/GenBank/DDBJ databases">
        <title>Bacillus ochoae sp. nov., Paenibacillus whitsoniae sp. nov., Paenibacillus spiritus sp. nov. Isolated from the Mars Exploration Rover during spacecraft assembly.</title>
        <authorList>
            <person name="Seuylemezian A."/>
            <person name="Vaishampayan P."/>
        </authorList>
    </citation>
    <scope>NUCLEOTIDE SEQUENCE [LARGE SCALE GENOMIC DNA]</scope>
    <source>
        <strain evidence="3 4">MER_111</strain>
    </source>
</reference>
<keyword evidence="4" id="KW-1185">Reference proteome</keyword>
<organism evidence="3 4">
    <name type="scientific">Paenibacillus spiritus</name>
    <dbReference type="NCBI Taxonomy" id="2496557"/>
    <lineage>
        <taxon>Bacteria</taxon>
        <taxon>Bacillati</taxon>
        <taxon>Bacillota</taxon>
        <taxon>Bacilli</taxon>
        <taxon>Bacillales</taxon>
        <taxon>Paenibacillaceae</taxon>
        <taxon>Paenibacillus</taxon>
    </lineage>
</organism>
<dbReference type="PANTHER" id="PTHR34351:SF2">
    <property type="entry name" value="DUF58 DOMAIN-CONTAINING PROTEIN"/>
    <property type="match status" value="1"/>
</dbReference>
<evidence type="ECO:0000259" key="2">
    <source>
        <dbReference type="Pfam" id="PF01882"/>
    </source>
</evidence>
<dbReference type="Proteomes" id="UP000367750">
    <property type="component" value="Unassembled WGS sequence"/>
</dbReference>
<evidence type="ECO:0000313" key="3">
    <source>
        <dbReference type="EMBL" id="KAA9005434.1"/>
    </source>
</evidence>
<protein>
    <submittedName>
        <fullName evidence="3">DUF58 domain-containing protein</fullName>
    </submittedName>
</protein>
<dbReference type="OrthoDB" id="140416at2"/>
<keyword evidence="1" id="KW-0812">Transmembrane</keyword>
<accession>A0A5J5GDB6</accession>
<gene>
    <name evidence="3" type="ORF">F4V43_08165</name>
</gene>
<dbReference type="InterPro" id="IPR002881">
    <property type="entry name" value="DUF58"/>
</dbReference>
<proteinExistence type="predicted"/>
<comment type="caution">
    <text evidence="3">The sequence shown here is derived from an EMBL/GenBank/DDBJ whole genome shotgun (WGS) entry which is preliminary data.</text>
</comment>
<feature type="transmembrane region" description="Helical" evidence="1">
    <location>
        <begin position="39"/>
        <end position="61"/>
    </location>
</feature>
<dbReference type="Pfam" id="PF01882">
    <property type="entry name" value="DUF58"/>
    <property type="match status" value="1"/>
</dbReference>
<keyword evidence="1" id="KW-1133">Transmembrane helix</keyword>
<feature type="transmembrane region" description="Helical" evidence="1">
    <location>
        <begin position="12"/>
        <end position="33"/>
    </location>
</feature>
<sequence length="416" mass="46024">MRSLLAKAAASVQPAKLAAMLAVWVVTLLYVLFQGGKNSVMLFTMATILILYLLTGGLLGVRRAKGVRTLLSAGDSPEPLAAGGYLQVRLRLNVPGILPLPYLVVREMLKKHNGESWKFEDSLIPDYRGRSELRFQTPPLERGIYTFQATEIGSIDVFGLVEHKGSFLAEGRFRVLPRTVYLPRWNLYERSSRRSGLQTSLAQSRRESVQINGVRDYVYGDRLSRIHWNATARTGAWKSKEFEHESVPRTMVVLDGTARVYSNSAQFELAVSAAASLLGFGLRERIGVGLCAIDREIRFFAPAEGAADRRHMTHALIDLNAEGSGRLLEKLEKSKQLFPRGCHFVFVSPQSGGAALEVLRWAENRGMMPVHLHVRNPASPGRYAEWAGTLDSCGMAGYSVAALEELPAALEGREAR</sequence>
<keyword evidence="1" id="KW-0472">Membrane</keyword>
<evidence type="ECO:0000313" key="4">
    <source>
        <dbReference type="Proteomes" id="UP000367750"/>
    </source>
</evidence>
<evidence type="ECO:0000256" key="1">
    <source>
        <dbReference type="SAM" id="Phobius"/>
    </source>
</evidence>
<dbReference type="RefSeq" id="WP_150457747.1">
    <property type="nucleotide sequence ID" value="NZ_VYKK01000008.1"/>
</dbReference>
<name>A0A5J5GDB6_9BACL</name>